<keyword evidence="3" id="KW-1185">Reference proteome</keyword>
<feature type="region of interest" description="Disordered" evidence="1">
    <location>
        <begin position="1"/>
        <end position="66"/>
    </location>
</feature>
<organism evidence="2 3">
    <name type="scientific">Athelia psychrophila</name>
    <dbReference type="NCBI Taxonomy" id="1759441"/>
    <lineage>
        <taxon>Eukaryota</taxon>
        <taxon>Fungi</taxon>
        <taxon>Dikarya</taxon>
        <taxon>Basidiomycota</taxon>
        <taxon>Agaricomycotina</taxon>
        <taxon>Agaricomycetes</taxon>
        <taxon>Agaricomycetidae</taxon>
        <taxon>Atheliales</taxon>
        <taxon>Atheliaceae</taxon>
        <taxon>Athelia</taxon>
    </lineage>
</organism>
<feature type="compositionally biased region" description="Polar residues" evidence="1">
    <location>
        <begin position="55"/>
        <end position="66"/>
    </location>
</feature>
<reference evidence="2 3" key="1">
    <citation type="journal article" date="2016" name="Mol. Biol. Evol.">
        <title>Comparative Genomics of Early-Diverging Mushroom-Forming Fungi Provides Insights into the Origins of Lignocellulose Decay Capabilities.</title>
        <authorList>
            <person name="Nagy L.G."/>
            <person name="Riley R."/>
            <person name="Tritt A."/>
            <person name="Adam C."/>
            <person name="Daum C."/>
            <person name="Floudas D."/>
            <person name="Sun H."/>
            <person name="Yadav J.S."/>
            <person name="Pangilinan J."/>
            <person name="Larsson K.H."/>
            <person name="Matsuura K."/>
            <person name="Barry K."/>
            <person name="Labutti K."/>
            <person name="Kuo R."/>
            <person name="Ohm R.A."/>
            <person name="Bhattacharya S.S."/>
            <person name="Shirouzu T."/>
            <person name="Yoshinaga Y."/>
            <person name="Martin F.M."/>
            <person name="Grigoriev I.V."/>
            <person name="Hibbett D.S."/>
        </authorList>
    </citation>
    <scope>NUCLEOTIDE SEQUENCE [LARGE SCALE GENOMIC DNA]</scope>
    <source>
        <strain evidence="2 3">CBS 109695</strain>
    </source>
</reference>
<protein>
    <submittedName>
        <fullName evidence="2">Uncharacterized protein</fullName>
    </submittedName>
</protein>
<evidence type="ECO:0000313" key="3">
    <source>
        <dbReference type="Proteomes" id="UP000076532"/>
    </source>
</evidence>
<feature type="compositionally biased region" description="Basic and acidic residues" evidence="1">
    <location>
        <begin position="12"/>
        <end position="27"/>
    </location>
</feature>
<evidence type="ECO:0000313" key="2">
    <source>
        <dbReference type="EMBL" id="KZP20130.1"/>
    </source>
</evidence>
<dbReference type="AlphaFoldDB" id="A0A166ISP2"/>
<sequence>MDREYGGTWWRATRDNGEPRSKRKWVDDNEDVVPPKPSKRCIDPTCDDEDHAPLETTSGGDDAPSETTNGLAYLLKPKSSTGCMMCGSLDLLIAKCARLAGLRICHHHADNYPCAWNDGFSMIKKLKKNGKDGIKAAWSDYVDDRRKQAVEIRIILTWASNSCELCHRPRGRWTGGDNELDACLNCSQRIKVMWGQYKKQNGTTMPGTYSEQWKECIIQFRKTHTQHEPLRYPTEDELFKCQCYHKLTSTNDTGLEFFSSDPTRYSCVSCQAALAGGMHVLAKKGKEEATMELAEGRWKKMIQRNMIKRLEEKVPCYMCLVTAGVYGDMVTIWDCVACHTRRHDIARSKSLIPYLRKMHTGRTRKDDSSIWIHNPPEWLMTAMLEFYLQGYIMTCPISKIQLSTIMGAGKQGNGPADRAFHEHCVTSRQMGSFPKRLLKGTYCIFTPNEPFSG</sequence>
<accession>A0A166ISP2</accession>
<dbReference type="InterPro" id="IPR036280">
    <property type="entry name" value="Multihaem_cyt_sf"/>
</dbReference>
<evidence type="ECO:0000256" key="1">
    <source>
        <dbReference type="SAM" id="MobiDB-lite"/>
    </source>
</evidence>
<gene>
    <name evidence="2" type="ORF">FIBSPDRAFT_1045010</name>
</gene>
<proteinExistence type="predicted"/>
<dbReference type="SUPFAM" id="SSF48695">
    <property type="entry name" value="Multiheme cytochromes"/>
    <property type="match status" value="1"/>
</dbReference>
<dbReference type="EMBL" id="KV417557">
    <property type="protein sequence ID" value="KZP20130.1"/>
    <property type="molecule type" value="Genomic_DNA"/>
</dbReference>
<dbReference type="Proteomes" id="UP000076532">
    <property type="component" value="Unassembled WGS sequence"/>
</dbReference>
<name>A0A166ISP2_9AGAM</name>